<keyword evidence="2 7" id="KW-0349">Heme</keyword>
<reference evidence="8" key="1">
    <citation type="journal article" date="2014" name="Int. J. Syst. Evol. Microbiol.">
        <title>Complete genome sequence of Corynebacterium casei LMG S-19264T (=DSM 44701T), isolated from a smear-ripened cheese.</title>
        <authorList>
            <consortium name="US DOE Joint Genome Institute (JGI-PGF)"/>
            <person name="Walter F."/>
            <person name="Albersmeier A."/>
            <person name="Kalinowski J."/>
            <person name="Ruckert C."/>
        </authorList>
    </citation>
    <scope>NUCLEOTIDE SEQUENCE</scope>
    <source>
        <strain evidence="8">JCM 19831</strain>
    </source>
</reference>
<keyword evidence="3 7" id="KW-0479">Metal-binding</keyword>
<dbReference type="InterPro" id="IPR036396">
    <property type="entry name" value="Cyt_P450_sf"/>
</dbReference>
<reference evidence="8" key="2">
    <citation type="submission" date="2020-09" db="EMBL/GenBank/DDBJ databases">
        <authorList>
            <person name="Sun Q."/>
            <person name="Ohkuma M."/>
        </authorList>
    </citation>
    <scope>NUCLEOTIDE SEQUENCE</scope>
    <source>
        <strain evidence="8">JCM 19831</strain>
    </source>
</reference>
<dbReference type="PANTHER" id="PTHR46696">
    <property type="entry name" value="P450, PUTATIVE (EUROFUNG)-RELATED"/>
    <property type="match status" value="1"/>
</dbReference>
<keyword evidence="5 7" id="KW-0408">Iron</keyword>
<dbReference type="AlphaFoldDB" id="A0A917U2V6"/>
<evidence type="ECO:0000256" key="7">
    <source>
        <dbReference type="RuleBase" id="RU000461"/>
    </source>
</evidence>
<evidence type="ECO:0000256" key="2">
    <source>
        <dbReference type="ARBA" id="ARBA00022617"/>
    </source>
</evidence>
<dbReference type="InterPro" id="IPR017972">
    <property type="entry name" value="Cyt_P450_CS"/>
</dbReference>
<dbReference type="GO" id="GO:0016705">
    <property type="term" value="F:oxidoreductase activity, acting on paired donors, with incorporation or reduction of molecular oxygen"/>
    <property type="evidence" value="ECO:0007669"/>
    <property type="project" value="InterPro"/>
</dbReference>
<proteinExistence type="inferred from homology"/>
<sequence>MTGHPEALALLGDPAMFSSDLSDLVPRQDDFDLFRRGNVVQMDPPRHDELRRMVSRAFTPRVVAGLEPRIEAITGSLLDGHGSRFDLIDDLAYPLPVIVIAELLGVPAADRPTFRRWADRLFDRAGERLLDEDALAAVAPAVHEMREYLVEHVRRRRAAPADDLTTALVREGLDDEEAAAFVGVLLIAGHVTTTATLGNTVLCFDEHPGAADEVRASPDLLPAAIEEALRLRTPFPRLARRTTAPVTLGGVELPAGALVAVWLAAANRDPRVFTDPSRFDPHRNPNPHLAFGHGIHFCLGAPLARLEARVALRMLLRRYREIAVDSAEPIRYRNPWVMASPTRLPVAVSA</sequence>
<accession>A0A917U2V6</accession>
<dbReference type="PROSITE" id="PS00086">
    <property type="entry name" value="CYTOCHROME_P450"/>
    <property type="match status" value="1"/>
</dbReference>
<dbReference type="PRINTS" id="PR00359">
    <property type="entry name" value="BP450"/>
</dbReference>
<evidence type="ECO:0000256" key="6">
    <source>
        <dbReference type="ARBA" id="ARBA00023033"/>
    </source>
</evidence>
<evidence type="ECO:0000313" key="8">
    <source>
        <dbReference type="EMBL" id="GGM54295.1"/>
    </source>
</evidence>
<dbReference type="EMBL" id="BMPI01000036">
    <property type="protein sequence ID" value="GGM54295.1"/>
    <property type="molecule type" value="Genomic_DNA"/>
</dbReference>
<name>A0A917U2V6_9ACTN</name>
<keyword evidence="4 7" id="KW-0560">Oxidoreductase</keyword>
<dbReference type="SUPFAM" id="SSF48264">
    <property type="entry name" value="Cytochrome P450"/>
    <property type="match status" value="1"/>
</dbReference>
<dbReference type="FunFam" id="1.10.630.10:FF:000018">
    <property type="entry name" value="Cytochrome P450 monooxygenase"/>
    <property type="match status" value="1"/>
</dbReference>
<dbReference type="CDD" id="cd11032">
    <property type="entry name" value="P450_EryK-like"/>
    <property type="match status" value="1"/>
</dbReference>
<dbReference type="Gene3D" id="1.10.630.10">
    <property type="entry name" value="Cytochrome P450"/>
    <property type="match status" value="1"/>
</dbReference>
<protein>
    <submittedName>
        <fullName evidence="8">Cytochrome P450</fullName>
    </submittedName>
</protein>
<evidence type="ECO:0000313" key="9">
    <source>
        <dbReference type="Proteomes" id="UP000642070"/>
    </source>
</evidence>
<dbReference type="GO" id="GO:0017000">
    <property type="term" value="P:antibiotic biosynthetic process"/>
    <property type="evidence" value="ECO:0007669"/>
    <property type="project" value="UniProtKB-ARBA"/>
</dbReference>
<organism evidence="8 9">
    <name type="scientific">Dactylosporangium sucinum</name>
    <dbReference type="NCBI Taxonomy" id="1424081"/>
    <lineage>
        <taxon>Bacteria</taxon>
        <taxon>Bacillati</taxon>
        <taxon>Actinomycetota</taxon>
        <taxon>Actinomycetes</taxon>
        <taxon>Micromonosporales</taxon>
        <taxon>Micromonosporaceae</taxon>
        <taxon>Dactylosporangium</taxon>
    </lineage>
</organism>
<comment type="caution">
    <text evidence="8">The sequence shown here is derived from an EMBL/GenBank/DDBJ whole genome shotgun (WGS) entry which is preliminary data.</text>
</comment>
<keyword evidence="9" id="KW-1185">Reference proteome</keyword>
<evidence type="ECO:0000256" key="1">
    <source>
        <dbReference type="ARBA" id="ARBA00010617"/>
    </source>
</evidence>
<dbReference type="Pfam" id="PF00067">
    <property type="entry name" value="p450"/>
    <property type="match status" value="1"/>
</dbReference>
<gene>
    <name evidence="8" type="ORF">GCM10007977_064900</name>
</gene>
<dbReference type="GO" id="GO:0005506">
    <property type="term" value="F:iron ion binding"/>
    <property type="evidence" value="ECO:0007669"/>
    <property type="project" value="InterPro"/>
</dbReference>
<dbReference type="Proteomes" id="UP000642070">
    <property type="component" value="Unassembled WGS sequence"/>
</dbReference>
<evidence type="ECO:0000256" key="5">
    <source>
        <dbReference type="ARBA" id="ARBA00023004"/>
    </source>
</evidence>
<evidence type="ECO:0000256" key="3">
    <source>
        <dbReference type="ARBA" id="ARBA00022723"/>
    </source>
</evidence>
<dbReference type="InterPro" id="IPR002397">
    <property type="entry name" value="Cyt_P450_B"/>
</dbReference>
<dbReference type="GO" id="GO:0020037">
    <property type="term" value="F:heme binding"/>
    <property type="evidence" value="ECO:0007669"/>
    <property type="project" value="InterPro"/>
</dbReference>
<comment type="similarity">
    <text evidence="1 7">Belongs to the cytochrome P450 family.</text>
</comment>
<dbReference type="GO" id="GO:0004497">
    <property type="term" value="F:monooxygenase activity"/>
    <property type="evidence" value="ECO:0007669"/>
    <property type="project" value="UniProtKB-KW"/>
</dbReference>
<evidence type="ECO:0000256" key="4">
    <source>
        <dbReference type="ARBA" id="ARBA00023002"/>
    </source>
</evidence>
<keyword evidence="6 7" id="KW-0503">Monooxygenase</keyword>
<dbReference type="PANTHER" id="PTHR46696:SF1">
    <property type="entry name" value="CYTOCHROME P450 YJIB-RELATED"/>
    <property type="match status" value="1"/>
</dbReference>
<dbReference type="InterPro" id="IPR001128">
    <property type="entry name" value="Cyt_P450"/>
</dbReference>